<evidence type="ECO:0000313" key="3">
    <source>
        <dbReference type="Proteomes" id="UP000710849"/>
    </source>
</evidence>
<organism evidence="2 3">
    <name type="scientific">Botrytis byssoidea</name>
    <dbReference type="NCBI Taxonomy" id="139641"/>
    <lineage>
        <taxon>Eukaryota</taxon>
        <taxon>Fungi</taxon>
        <taxon>Dikarya</taxon>
        <taxon>Ascomycota</taxon>
        <taxon>Pezizomycotina</taxon>
        <taxon>Leotiomycetes</taxon>
        <taxon>Helotiales</taxon>
        <taxon>Sclerotiniaceae</taxon>
        <taxon>Botrytis</taxon>
    </lineage>
</organism>
<sequence>MTSSDMWSASAISDWCTVTSTTSNFKTTMSGSTHTRHSSSGTYMPEVGPHLSSKELGPIILQIEVGSGKEPGGTITFKVHAKLLYAKIPVLEYMVANTFEDFLDPVKEIPDVVLANDDPKAFKLLVDWVYTNKIDGGLSKIASFEKTTTPSKGSFKGLFMSMKLPILVKLCILAEKYHISRLQDESIDFLIKFMVDTKAKANPSCWLEAYKHTSPKSKLRLLISRIAVWQMSQVGGLDGISDMDLESIISRSEELRSDISALTEDNMGGSLVDPLLAPAGDYYSDEVGNE</sequence>
<dbReference type="Proteomes" id="UP000710849">
    <property type="component" value="Unassembled WGS sequence"/>
</dbReference>
<dbReference type="AlphaFoldDB" id="A0A9P5LNF9"/>
<dbReference type="PROSITE" id="PS50097">
    <property type="entry name" value="BTB"/>
    <property type="match status" value="1"/>
</dbReference>
<dbReference type="InterPro" id="IPR000210">
    <property type="entry name" value="BTB/POZ_dom"/>
</dbReference>
<comment type="caution">
    <text evidence="2">The sequence shown here is derived from an EMBL/GenBank/DDBJ whole genome shotgun (WGS) entry which is preliminary data.</text>
</comment>
<dbReference type="InterPro" id="IPR011333">
    <property type="entry name" value="SKP1/BTB/POZ_sf"/>
</dbReference>
<keyword evidence="3" id="KW-1185">Reference proteome</keyword>
<protein>
    <recommendedName>
        <fullName evidence="1">BTB domain-containing protein</fullName>
    </recommendedName>
</protein>
<evidence type="ECO:0000313" key="2">
    <source>
        <dbReference type="EMBL" id="KAF7926039.1"/>
    </source>
</evidence>
<gene>
    <name evidence="2" type="ORF">EAE97_010339</name>
</gene>
<evidence type="ECO:0000259" key="1">
    <source>
        <dbReference type="PROSITE" id="PS50097"/>
    </source>
</evidence>
<dbReference type="Gene3D" id="3.30.710.10">
    <property type="entry name" value="Potassium Channel Kv1.1, Chain A"/>
    <property type="match status" value="1"/>
</dbReference>
<dbReference type="GeneID" id="62153927"/>
<name>A0A9P5LNF9_9HELO</name>
<dbReference type="PANTHER" id="PTHR47843">
    <property type="entry name" value="BTB DOMAIN-CONTAINING PROTEIN-RELATED"/>
    <property type="match status" value="1"/>
</dbReference>
<proteinExistence type="predicted"/>
<accession>A0A9P5LNF9</accession>
<dbReference type="PANTHER" id="PTHR47843:SF3">
    <property type="entry name" value="BTB DOMAIN-CONTAINING PROTEIN"/>
    <property type="match status" value="1"/>
</dbReference>
<dbReference type="SUPFAM" id="SSF54695">
    <property type="entry name" value="POZ domain"/>
    <property type="match status" value="1"/>
</dbReference>
<dbReference type="RefSeq" id="XP_038728248.1">
    <property type="nucleotide sequence ID" value="XM_038880854.1"/>
</dbReference>
<reference evidence="2 3" key="1">
    <citation type="journal article" date="2020" name="Genome Biol. Evol.">
        <title>Comparative genomics of Sclerotiniaceae.</title>
        <authorList>
            <person name="Valero Jimenez C.A."/>
            <person name="Steentjes M."/>
            <person name="Scholten O.E."/>
            <person name="Van Kan J.A.L."/>
        </authorList>
    </citation>
    <scope>NUCLEOTIDE SEQUENCE [LARGE SCALE GENOMIC DNA]</scope>
    <source>
        <strain evidence="2 3">MUCL 94</strain>
    </source>
</reference>
<feature type="domain" description="BTB" evidence="1">
    <location>
        <begin position="57"/>
        <end position="135"/>
    </location>
</feature>
<dbReference type="EMBL" id="RCSW01000027">
    <property type="protein sequence ID" value="KAF7926039.1"/>
    <property type="molecule type" value="Genomic_DNA"/>
</dbReference>